<dbReference type="CDD" id="cd00712">
    <property type="entry name" value="AsnB"/>
    <property type="match status" value="1"/>
</dbReference>
<dbReference type="AlphaFoldDB" id="A0A2N3IKE5"/>
<evidence type="ECO:0000259" key="11">
    <source>
        <dbReference type="PROSITE" id="PS51278"/>
    </source>
</evidence>
<evidence type="ECO:0000256" key="5">
    <source>
        <dbReference type="ARBA" id="ARBA00022840"/>
    </source>
</evidence>
<dbReference type="InterPro" id="IPR051786">
    <property type="entry name" value="ASN_synthetase/amidase"/>
</dbReference>
<dbReference type="Gene3D" id="3.40.50.620">
    <property type="entry name" value="HUPs"/>
    <property type="match status" value="1"/>
</dbReference>
<dbReference type="GO" id="GO:0005829">
    <property type="term" value="C:cytosol"/>
    <property type="evidence" value="ECO:0007669"/>
    <property type="project" value="TreeGrafter"/>
</dbReference>
<keyword evidence="8" id="KW-0028">Amino-acid biosynthesis</keyword>
<dbReference type="GO" id="GO:0004066">
    <property type="term" value="F:asparagine synthase (glutamine-hydrolyzing) activity"/>
    <property type="evidence" value="ECO:0007669"/>
    <property type="project" value="UniProtKB-EC"/>
</dbReference>
<evidence type="ECO:0000256" key="3">
    <source>
        <dbReference type="ARBA" id="ARBA00012737"/>
    </source>
</evidence>
<feature type="binding site" evidence="9">
    <location>
        <position position="286"/>
    </location>
    <ligand>
        <name>ATP</name>
        <dbReference type="ChEBI" id="CHEBI:30616"/>
    </ligand>
</feature>
<keyword evidence="6 8" id="KW-0315">Glutamine amidotransferase</keyword>
<dbReference type="InterPro" id="IPR033738">
    <property type="entry name" value="AsnB_N"/>
</dbReference>
<evidence type="ECO:0000256" key="10">
    <source>
        <dbReference type="PIRSR" id="PIRSR001589-3"/>
    </source>
</evidence>
<evidence type="ECO:0000313" key="13">
    <source>
        <dbReference type="Proteomes" id="UP000233387"/>
    </source>
</evidence>
<dbReference type="Pfam" id="PF13537">
    <property type="entry name" value="GATase_7"/>
    <property type="match status" value="1"/>
</dbReference>
<sequence>MCGIAGFLCFEKTLDRSLLQAMTAQLAHRGPDAEGFFQDEFCGLGHRRLSILDLSEQANQPFFSQDGRYVVVFNGEIYNFREVAEKLQIKPRTTSDTEILVEAFAQKGTACVQMFNGMFAFAIYDTHKKELHLCRDRIGKKPLYYFWNGHYFAFASELKSLMVLPFIKKDLNYLAIEDFLHLGYIPRPHTIYEDVFKMFSGYWLKVSRKGVEENMYWDIQACLKQHKITDENEAEKQLEALLQSSVRYRLISDVPLGVFLSGGIDSSLVASMAQKVSNEKIKTFSIGFENEKYNEAPFSRKVAEHLQTEHHELILSIQEAKKLVPEIIDVYDEPFADSSAVPTMLISAFAKKYVSVALAGDGGDELFQGYGMYDWAERLKNPFLKPWRFMIAEILSLKKSVSFQKGVQMFRYPKGKHLASHIFSQEQFLFSQKEVESLITFPVTSSEPLLSTQFGVMKCPPREQQALFDLQYYLQDDLLVKVDRASMRYALEVRSPLLDYRVVEFALNLDTSLKYQNKTTKYLLKKILYRYVPAEYFRRPKWGFAIPLMQWLKTDLRYLIDEFLNHKIVTHYDLVKYEKVKELKEKFLKGNDFFYNRLWVLIVLHQFLKKNFD</sequence>
<dbReference type="CDD" id="cd01991">
    <property type="entry name" value="Asn_synthase_B_C"/>
    <property type="match status" value="1"/>
</dbReference>
<dbReference type="InterPro" id="IPR006426">
    <property type="entry name" value="Asn_synth_AEB"/>
</dbReference>
<evidence type="ECO:0000313" key="12">
    <source>
        <dbReference type="EMBL" id="PKQ70809.1"/>
    </source>
</evidence>
<dbReference type="Pfam" id="PF00733">
    <property type="entry name" value="Asn_synthase"/>
    <property type="match status" value="1"/>
</dbReference>
<feature type="binding site" evidence="9">
    <location>
        <position position="96"/>
    </location>
    <ligand>
        <name>L-glutamine</name>
        <dbReference type="ChEBI" id="CHEBI:58359"/>
    </ligand>
</feature>
<dbReference type="Proteomes" id="UP000233387">
    <property type="component" value="Unassembled WGS sequence"/>
</dbReference>
<dbReference type="EMBL" id="NKXO01000002">
    <property type="protein sequence ID" value="PKQ70809.1"/>
    <property type="molecule type" value="Genomic_DNA"/>
</dbReference>
<dbReference type="InterPro" id="IPR029055">
    <property type="entry name" value="Ntn_hydrolases_N"/>
</dbReference>
<keyword evidence="13" id="KW-1185">Reference proteome</keyword>
<dbReference type="SUPFAM" id="SSF56235">
    <property type="entry name" value="N-terminal nucleophile aminohydrolases (Ntn hydrolases)"/>
    <property type="match status" value="1"/>
</dbReference>
<dbReference type="SUPFAM" id="SSF52402">
    <property type="entry name" value="Adenine nucleotide alpha hydrolases-like"/>
    <property type="match status" value="1"/>
</dbReference>
<name>A0A2N3IKE5_9BACT</name>
<dbReference type="OrthoDB" id="9763290at2"/>
<reference evidence="12 13" key="1">
    <citation type="submission" date="2017-06" db="EMBL/GenBank/DDBJ databases">
        <title>Raineya orbicola gen. nov., sp. nov. a slightly thermophilic bacterium of the phylum Bacteroidetes and the description of Raineyaceae fam. nov.</title>
        <authorList>
            <person name="Albuquerque L."/>
            <person name="Polonia A.R.M."/>
            <person name="Barroso C."/>
            <person name="Froufe H.J.C."/>
            <person name="Lage O."/>
            <person name="Lobo-Da-Cunha A."/>
            <person name="Egas C."/>
            <person name="Da Costa M.S."/>
        </authorList>
    </citation>
    <scope>NUCLEOTIDE SEQUENCE [LARGE SCALE GENOMIC DNA]</scope>
    <source>
        <strain evidence="12 13">SPSPC-11</strain>
    </source>
</reference>
<comment type="caution">
    <text evidence="12">The sequence shown here is derived from an EMBL/GenBank/DDBJ whole genome shotgun (WGS) entry which is preliminary data.</text>
</comment>
<evidence type="ECO:0000256" key="1">
    <source>
        <dbReference type="ARBA" id="ARBA00005187"/>
    </source>
</evidence>
<accession>A0A2N3IKE5</accession>
<feature type="active site" description="For GATase activity" evidence="8">
    <location>
        <position position="2"/>
    </location>
</feature>
<feature type="domain" description="Glutamine amidotransferase type-2" evidence="11">
    <location>
        <begin position="2"/>
        <end position="209"/>
    </location>
</feature>
<keyword evidence="5 9" id="KW-0067">ATP-binding</keyword>
<dbReference type="GO" id="GO:0005524">
    <property type="term" value="F:ATP binding"/>
    <property type="evidence" value="ECO:0007669"/>
    <property type="project" value="UniProtKB-KW"/>
</dbReference>
<keyword evidence="4 9" id="KW-0547">Nucleotide-binding</keyword>
<proteinExistence type="inferred from homology"/>
<evidence type="ECO:0000256" key="6">
    <source>
        <dbReference type="ARBA" id="ARBA00022962"/>
    </source>
</evidence>
<dbReference type="NCBIfam" id="TIGR01536">
    <property type="entry name" value="asn_synth_AEB"/>
    <property type="match status" value="1"/>
</dbReference>
<evidence type="ECO:0000256" key="9">
    <source>
        <dbReference type="PIRSR" id="PIRSR001589-2"/>
    </source>
</evidence>
<dbReference type="EC" id="6.3.5.4" evidence="3"/>
<gene>
    <name evidence="12" type="ORF">Rain11_0155</name>
</gene>
<dbReference type="PIRSF" id="PIRSF001589">
    <property type="entry name" value="Asn_synthetase_glu-h"/>
    <property type="match status" value="1"/>
</dbReference>
<dbReference type="InterPro" id="IPR017932">
    <property type="entry name" value="GATase_2_dom"/>
</dbReference>
<evidence type="ECO:0000256" key="7">
    <source>
        <dbReference type="ARBA" id="ARBA00048741"/>
    </source>
</evidence>
<dbReference type="Gene3D" id="3.60.20.10">
    <property type="entry name" value="Glutamine Phosphoribosylpyrophosphate, subunit 1, domain 1"/>
    <property type="match status" value="1"/>
</dbReference>
<protein>
    <recommendedName>
        <fullName evidence="3">asparagine synthase (glutamine-hydrolyzing)</fullName>
        <ecNumber evidence="3">6.3.5.4</ecNumber>
    </recommendedName>
</protein>
<dbReference type="PANTHER" id="PTHR43284">
    <property type="entry name" value="ASPARAGINE SYNTHETASE (GLUTAMINE-HYDROLYZING)"/>
    <property type="match status" value="1"/>
</dbReference>
<evidence type="ECO:0000256" key="4">
    <source>
        <dbReference type="ARBA" id="ARBA00022741"/>
    </source>
</evidence>
<dbReference type="GO" id="GO:0006529">
    <property type="term" value="P:asparagine biosynthetic process"/>
    <property type="evidence" value="ECO:0007669"/>
    <property type="project" value="UniProtKB-KW"/>
</dbReference>
<dbReference type="InterPro" id="IPR001962">
    <property type="entry name" value="Asn_synthase"/>
</dbReference>
<keyword evidence="8" id="KW-0061">Asparagine biosynthesis</keyword>
<comment type="similarity">
    <text evidence="2">Belongs to the asparagine synthetase family.</text>
</comment>
<dbReference type="InterPro" id="IPR014729">
    <property type="entry name" value="Rossmann-like_a/b/a_fold"/>
</dbReference>
<comment type="pathway">
    <text evidence="1">Amino-acid biosynthesis; L-asparagine biosynthesis; L-asparagine from L-aspartate (L-Gln route): step 1/1.</text>
</comment>
<dbReference type="PANTHER" id="PTHR43284:SF1">
    <property type="entry name" value="ASPARAGINE SYNTHETASE"/>
    <property type="match status" value="1"/>
</dbReference>
<organism evidence="12 13">
    <name type="scientific">Raineya orbicola</name>
    <dbReference type="NCBI Taxonomy" id="2016530"/>
    <lineage>
        <taxon>Bacteria</taxon>
        <taxon>Pseudomonadati</taxon>
        <taxon>Bacteroidota</taxon>
        <taxon>Cytophagia</taxon>
        <taxon>Cytophagales</taxon>
        <taxon>Raineyaceae</taxon>
        <taxon>Raineya</taxon>
    </lineage>
</organism>
<evidence type="ECO:0000256" key="8">
    <source>
        <dbReference type="PIRSR" id="PIRSR001589-1"/>
    </source>
</evidence>
<feature type="site" description="Important for beta-aspartyl-AMP intermediate formation" evidence="10">
    <location>
        <position position="361"/>
    </location>
</feature>
<evidence type="ECO:0000256" key="2">
    <source>
        <dbReference type="ARBA" id="ARBA00005752"/>
    </source>
</evidence>
<dbReference type="PROSITE" id="PS51278">
    <property type="entry name" value="GATASE_TYPE_2"/>
    <property type="match status" value="1"/>
</dbReference>
<comment type="catalytic activity">
    <reaction evidence="7">
        <text>L-aspartate + L-glutamine + ATP + H2O = L-asparagine + L-glutamate + AMP + diphosphate + H(+)</text>
        <dbReference type="Rhea" id="RHEA:12228"/>
        <dbReference type="ChEBI" id="CHEBI:15377"/>
        <dbReference type="ChEBI" id="CHEBI:15378"/>
        <dbReference type="ChEBI" id="CHEBI:29985"/>
        <dbReference type="ChEBI" id="CHEBI:29991"/>
        <dbReference type="ChEBI" id="CHEBI:30616"/>
        <dbReference type="ChEBI" id="CHEBI:33019"/>
        <dbReference type="ChEBI" id="CHEBI:58048"/>
        <dbReference type="ChEBI" id="CHEBI:58359"/>
        <dbReference type="ChEBI" id="CHEBI:456215"/>
        <dbReference type="EC" id="6.3.5.4"/>
    </reaction>
</comment>
<dbReference type="RefSeq" id="WP_101357423.1">
    <property type="nucleotide sequence ID" value="NZ_NKXO01000002.1"/>
</dbReference>